<dbReference type="InterPro" id="IPR001589">
    <property type="entry name" value="Actinin_actin-bd_CS"/>
</dbReference>
<dbReference type="Pfam" id="PF00307">
    <property type="entry name" value="CH"/>
    <property type="match status" value="4"/>
</dbReference>
<dbReference type="InterPro" id="IPR039959">
    <property type="entry name" value="Fimbrin/Plastin"/>
</dbReference>
<dbReference type="GO" id="GO:0005884">
    <property type="term" value="C:actin filament"/>
    <property type="evidence" value="ECO:0007669"/>
    <property type="project" value="TreeGrafter"/>
</dbReference>
<evidence type="ECO:0000256" key="2">
    <source>
        <dbReference type="ARBA" id="ARBA00022737"/>
    </source>
</evidence>
<proteinExistence type="predicted"/>
<organism evidence="8">
    <name type="scientific">Culex tarsalis</name>
    <name type="common">Encephalitis mosquito</name>
    <dbReference type="NCBI Taxonomy" id="7177"/>
    <lineage>
        <taxon>Eukaryota</taxon>
        <taxon>Metazoa</taxon>
        <taxon>Ecdysozoa</taxon>
        <taxon>Arthropoda</taxon>
        <taxon>Hexapoda</taxon>
        <taxon>Insecta</taxon>
        <taxon>Pterygota</taxon>
        <taxon>Neoptera</taxon>
        <taxon>Endopterygota</taxon>
        <taxon>Diptera</taxon>
        <taxon>Nematocera</taxon>
        <taxon>Culicoidea</taxon>
        <taxon>Culicidae</taxon>
        <taxon>Culicinae</taxon>
        <taxon>Culicini</taxon>
        <taxon>Culex</taxon>
        <taxon>Culex</taxon>
    </lineage>
</organism>
<sequence>MASIRSGGGTFRKTLSAEERAEMREKFEEIDTNKDGFIELKELKDALDQVGFKLPGYQVRLMIDEYSNKQRSQHVGKLSYDEFEALCLDLKAKDVASTFKTVVSKKENLETLGGMSDSSAAGTTHSVRIEEQLAFSDWINSNLGYDQDLKHLLPLDSEGKQLYDKIKDGILLCKIINHSCPDTIDERAINKKTLTVYTKFENLTLALVSSQAIGCNIVNIDAHDLAKGKPHLVLGLLWQIIRIGLFSHITLDSCPGLATLLSDGERLEDLMKLSPEAILLRWVNHHLERAGIARRCTNFQSDISDSEVYSYLLNQIASKDAGVSLEALREPNALNRAEIMLQQAAKLNCRSFVTPSDVVNGVYKLNLAFVANLFNNHPGLDQPDEIEGLESIEETREEKTYRNWMNSMGVKPHVNWLYSDLADGIIIFQLFDIIQPGIVNWKKVHQKFTPLRKFMEKLENCNYAVELGKQLKFSLVGIAGQDLSDGNATLTLALIWQLMRAYTLSVLSRLANTGNPIIEKEIVQWVNSKLAGAGKSTSLRNFQDSAIGDGKIVIDLIDAIKPGSINYDNVKEGGNAEENLENAKYAVSMARKIGARVYALPEDIAEVKPKMIMTVFACLMAMDYVPNMDVKATNGTAAAPVAAAPEPTPVAAAKLAAAPVIEVVEEVPVTNGNGTAVTTNGNGALEESEATTAPAEVVVDEFAD</sequence>
<dbReference type="FunFam" id="1.10.418.10:FF:000010">
    <property type="entry name" value="Plastin-3 isoform 1"/>
    <property type="match status" value="1"/>
</dbReference>
<keyword evidence="3" id="KW-0106">Calcium</keyword>
<evidence type="ECO:0000256" key="1">
    <source>
        <dbReference type="ARBA" id="ARBA00022723"/>
    </source>
</evidence>
<evidence type="ECO:0000259" key="7">
    <source>
        <dbReference type="PROSITE" id="PS50222"/>
    </source>
</evidence>
<dbReference type="EMBL" id="GFDL01007742">
    <property type="protein sequence ID" value="JAV27303.1"/>
    <property type="molecule type" value="Transcribed_RNA"/>
</dbReference>
<feature type="region of interest" description="Disordered" evidence="5">
    <location>
        <begin position="672"/>
        <end position="695"/>
    </location>
</feature>
<dbReference type="InterPro" id="IPR011992">
    <property type="entry name" value="EF-hand-dom_pair"/>
</dbReference>
<dbReference type="CDD" id="cd00051">
    <property type="entry name" value="EFh"/>
    <property type="match status" value="1"/>
</dbReference>
<feature type="compositionally biased region" description="Low complexity" evidence="5">
    <location>
        <begin position="672"/>
        <end position="684"/>
    </location>
</feature>
<dbReference type="Pfam" id="PF13499">
    <property type="entry name" value="EF-hand_7"/>
    <property type="match status" value="1"/>
</dbReference>
<dbReference type="GO" id="GO:0005509">
    <property type="term" value="F:calcium ion binding"/>
    <property type="evidence" value="ECO:0007669"/>
    <property type="project" value="InterPro"/>
</dbReference>
<dbReference type="FunFam" id="1.10.418.10:FF:000066">
    <property type="entry name" value="plastin-1 isoform X2"/>
    <property type="match status" value="1"/>
</dbReference>
<dbReference type="CDD" id="cd21301">
    <property type="entry name" value="CH_PLS_rpt4"/>
    <property type="match status" value="1"/>
</dbReference>
<dbReference type="SMART" id="SM00033">
    <property type="entry name" value="CH"/>
    <property type="match status" value="4"/>
</dbReference>
<feature type="domain" description="Calponin-homology (CH)" evidence="6">
    <location>
        <begin position="395"/>
        <end position="503"/>
    </location>
</feature>
<dbReference type="CDD" id="cd21295">
    <property type="entry name" value="CH_PLS_rpt2"/>
    <property type="match status" value="1"/>
</dbReference>
<dbReference type="CDD" id="cd21298">
    <property type="entry name" value="CH_PLS_rpt3"/>
    <property type="match status" value="1"/>
</dbReference>
<dbReference type="PROSITE" id="PS50222">
    <property type="entry name" value="EF_HAND_2"/>
    <property type="match status" value="1"/>
</dbReference>
<feature type="domain" description="Calponin-homology (CH)" evidence="6">
    <location>
        <begin position="516"/>
        <end position="624"/>
    </location>
</feature>
<feature type="domain" description="Calponin-homology (CH)" evidence="6">
    <location>
        <begin position="129"/>
        <end position="245"/>
    </location>
</feature>
<dbReference type="PROSITE" id="PS50021">
    <property type="entry name" value="CH"/>
    <property type="match status" value="4"/>
</dbReference>
<dbReference type="PROSITE" id="PS00018">
    <property type="entry name" value="EF_HAND_1"/>
    <property type="match status" value="1"/>
</dbReference>
<dbReference type="CDD" id="cd21292">
    <property type="entry name" value="CH_PLS_rpt1"/>
    <property type="match status" value="1"/>
</dbReference>
<evidence type="ECO:0000256" key="4">
    <source>
        <dbReference type="ARBA" id="ARBA00023203"/>
    </source>
</evidence>
<dbReference type="GO" id="GO:0051015">
    <property type="term" value="F:actin filament binding"/>
    <property type="evidence" value="ECO:0007669"/>
    <property type="project" value="InterPro"/>
</dbReference>
<evidence type="ECO:0000256" key="5">
    <source>
        <dbReference type="SAM" id="MobiDB-lite"/>
    </source>
</evidence>
<dbReference type="GO" id="GO:0051017">
    <property type="term" value="P:actin filament bundle assembly"/>
    <property type="evidence" value="ECO:0007669"/>
    <property type="project" value="InterPro"/>
</dbReference>
<dbReference type="SMART" id="SM00054">
    <property type="entry name" value="EFh"/>
    <property type="match status" value="1"/>
</dbReference>
<reference evidence="8" key="1">
    <citation type="submission" date="2017-01" db="EMBL/GenBank/DDBJ databases">
        <title>A deep insight into the sialotranscriptome of adult male and female Cluex tarsalis mosquitoes.</title>
        <authorList>
            <person name="Ribeiro J.M."/>
            <person name="Moreira F."/>
            <person name="Bernard K.A."/>
            <person name="Calvo E."/>
        </authorList>
    </citation>
    <scope>NUCLEOTIDE SEQUENCE</scope>
    <source>
        <strain evidence="8">Kern County</strain>
        <tissue evidence="8">Salivary glands</tissue>
    </source>
</reference>
<dbReference type="PROSITE" id="PS00019">
    <property type="entry name" value="ACTININ_1"/>
    <property type="match status" value="1"/>
</dbReference>
<dbReference type="AlphaFoldDB" id="A0A1Q3FIJ8"/>
<dbReference type="SUPFAM" id="SSF47576">
    <property type="entry name" value="Calponin-homology domain, CH-domain"/>
    <property type="match status" value="1"/>
</dbReference>
<dbReference type="InterPro" id="IPR036872">
    <property type="entry name" value="CH_dom_sf"/>
</dbReference>
<dbReference type="InterPro" id="IPR001715">
    <property type="entry name" value="CH_dom"/>
</dbReference>
<dbReference type="PANTHER" id="PTHR19961">
    <property type="entry name" value="FIMBRIN/PLASTIN"/>
    <property type="match status" value="1"/>
</dbReference>
<dbReference type="InterPro" id="IPR018247">
    <property type="entry name" value="EF_Hand_1_Ca_BS"/>
</dbReference>
<keyword evidence="1" id="KW-0479">Metal-binding</keyword>
<keyword evidence="2" id="KW-0677">Repeat</keyword>
<accession>A0A1Q3FIJ8</accession>
<name>A0A1Q3FIJ8_CULTA</name>
<dbReference type="GO" id="GO:0032432">
    <property type="term" value="C:actin filament bundle"/>
    <property type="evidence" value="ECO:0007669"/>
    <property type="project" value="TreeGrafter"/>
</dbReference>
<dbReference type="GO" id="GO:0051639">
    <property type="term" value="P:actin filament network formation"/>
    <property type="evidence" value="ECO:0007669"/>
    <property type="project" value="TreeGrafter"/>
</dbReference>
<protein>
    <submittedName>
        <fullName evidence="8">Putative ca2+-binding actin-bundling protein</fullName>
    </submittedName>
</protein>
<evidence type="ECO:0000256" key="3">
    <source>
        <dbReference type="ARBA" id="ARBA00022837"/>
    </source>
</evidence>
<dbReference type="Gene3D" id="1.10.238.10">
    <property type="entry name" value="EF-hand"/>
    <property type="match status" value="1"/>
</dbReference>
<dbReference type="FunFam" id="1.10.418.10:FF:000071">
    <property type="entry name" value="plastin-1 isoform X1"/>
    <property type="match status" value="1"/>
</dbReference>
<dbReference type="FunFam" id="1.10.418.10:FF:000042">
    <property type="entry name" value="Fimbrin, putative"/>
    <property type="match status" value="1"/>
</dbReference>
<evidence type="ECO:0000259" key="6">
    <source>
        <dbReference type="PROSITE" id="PS50021"/>
    </source>
</evidence>
<dbReference type="SUPFAM" id="SSF47473">
    <property type="entry name" value="EF-hand"/>
    <property type="match status" value="1"/>
</dbReference>
<dbReference type="PROSITE" id="PS00020">
    <property type="entry name" value="ACTININ_2"/>
    <property type="match status" value="1"/>
</dbReference>
<dbReference type="InterPro" id="IPR002048">
    <property type="entry name" value="EF_hand_dom"/>
</dbReference>
<dbReference type="Gene3D" id="1.10.418.10">
    <property type="entry name" value="Calponin-like domain"/>
    <property type="match status" value="4"/>
</dbReference>
<dbReference type="PANTHER" id="PTHR19961:SF18">
    <property type="entry name" value="FI19014P1"/>
    <property type="match status" value="1"/>
</dbReference>
<evidence type="ECO:0000313" key="8">
    <source>
        <dbReference type="EMBL" id="JAV27303.1"/>
    </source>
</evidence>
<keyword evidence="4" id="KW-0009">Actin-binding</keyword>
<dbReference type="FunFam" id="1.10.238.10:FF:000263">
    <property type="entry name" value="plastin-1 isoform X2"/>
    <property type="match status" value="1"/>
</dbReference>
<feature type="domain" description="Calponin-homology (CH)" evidence="6">
    <location>
        <begin position="273"/>
        <end position="378"/>
    </location>
</feature>
<dbReference type="GO" id="GO:0005737">
    <property type="term" value="C:cytoplasm"/>
    <property type="evidence" value="ECO:0007669"/>
    <property type="project" value="TreeGrafter"/>
</dbReference>
<feature type="domain" description="EF-hand" evidence="7">
    <location>
        <begin position="18"/>
        <end position="53"/>
    </location>
</feature>